<name>A0A0W1R677_9EURY</name>
<comment type="caution">
    <text evidence="1">The sequence shown here is derived from an EMBL/GenBank/DDBJ whole genome shotgun (WGS) entry which is preliminary data.</text>
</comment>
<evidence type="ECO:0000313" key="2">
    <source>
        <dbReference type="Proteomes" id="UP000054387"/>
    </source>
</evidence>
<sequence length="61" mass="7041">METAKVKLKSPIGSFERRFLTLTVRKVCERKKKWSERESKIFESGIFSIDVLIPPTIATTL</sequence>
<accession>A0A0W1R677</accession>
<protein>
    <submittedName>
        <fullName evidence="1">Uncharacterized protein</fullName>
    </submittedName>
</protein>
<dbReference type="EMBL" id="LOPU01000029">
    <property type="protein sequence ID" value="KTG08998.1"/>
    <property type="molecule type" value="Genomic_DNA"/>
</dbReference>
<gene>
    <name evidence="1" type="ORF">AUR64_14425</name>
</gene>
<keyword evidence="2" id="KW-1185">Reference proteome</keyword>
<evidence type="ECO:0000313" key="1">
    <source>
        <dbReference type="EMBL" id="KTG08998.1"/>
    </source>
</evidence>
<dbReference type="AlphaFoldDB" id="A0A0W1R677"/>
<dbReference type="Proteomes" id="UP000054387">
    <property type="component" value="Unassembled WGS sequence"/>
</dbReference>
<reference evidence="1 2" key="1">
    <citation type="submission" date="2015-12" db="EMBL/GenBank/DDBJ databases">
        <title>Haloprofundus marisrubri gen. nov., sp. nov., an extremely halophilic archaeon isolated from the Discovery deep brine-seawater interface in the Red Sea.</title>
        <authorList>
            <person name="Zhang G."/>
            <person name="Stingl U."/>
            <person name="Rashid M."/>
        </authorList>
    </citation>
    <scope>NUCLEOTIDE SEQUENCE [LARGE SCALE GENOMIC DNA]</scope>
    <source>
        <strain evidence="1 2">SB9</strain>
    </source>
</reference>
<organism evidence="1 2">
    <name type="scientific">Haloprofundus marisrubri</name>
    <dbReference type="NCBI Taxonomy" id="1514971"/>
    <lineage>
        <taxon>Archaea</taxon>
        <taxon>Methanobacteriati</taxon>
        <taxon>Methanobacteriota</taxon>
        <taxon>Stenosarchaea group</taxon>
        <taxon>Halobacteria</taxon>
        <taxon>Halobacteriales</taxon>
        <taxon>Haloferacaceae</taxon>
        <taxon>Haloprofundus</taxon>
    </lineage>
</organism>
<proteinExistence type="predicted"/>